<evidence type="ECO:0000256" key="14">
    <source>
        <dbReference type="ARBA" id="ARBA00022840"/>
    </source>
</evidence>
<dbReference type="InterPro" id="IPR003203">
    <property type="entry name" value="CobU/CobP"/>
</dbReference>
<evidence type="ECO:0000256" key="10">
    <source>
        <dbReference type="ARBA" id="ARBA00022573"/>
    </source>
</evidence>
<dbReference type="CDD" id="cd00544">
    <property type="entry name" value="CobU"/>
    <property type="match status" value="1"/>
</dbReference>
<dbReference type="InterPro" id="IPR027417">
    <property type="entry name" value="P-loop_NTPase"/>
</dbReference>
<evidence type="ECO:0000256" key="17">
    <source>
        <dbReference type="ARBA" id="ARBA00030571"/>
    </source>
</evidence>
<evidence type="ECO:0000256" key="13">
    <source>
        <dbReference type="ARBA" id="ARBA00022777"/>
    </source>
</evidence>
<evidence type="ECO:0000256" key="8">
    <source>
        <dbReference type="ARBA" id="ARBA00012016"/>
    </source>
</evidence>
<evidence type="ECO:0000256" key="3">
    <source>
        <dbReference type="ARBA" id="ARBA00001522"/>
    </source>
</evidence>
<evidence type="ECO:0000256" key="18">
    <source>
        <dbReference type="PIRSR" id="PIRSR006135-1"/>
    </source>
</evidence>
<feature type="binding site" evidence="19">
    <location>
        <position position="58"/>
    </location>
    <ligand>
        <name>GTP</name>
        <dbReference type="ChEBI" id="CHEBI:37565"/>
    </ligand>
</feature>
<evidence type="ECO:0000256" key="6">
    <source>
        <dbReference type="ARBA" id="ARBA00005159"/>
    </source>
</evidence>
<reference evidence="20 21" key="1">
    <citation type="submission" date="2015-06" db="EMBL/GenBank/DDBJ databases">
        <title>Draft genome sequence of the purine-degrading Clostridium cylindrosporum HC-1 (DSM 605).</title>
        <authorList>
            <person name="Poehlein A."/>
            <person name="Schiel-Bengelsdorf B."/>
            <person name="Bengelsdorf F."/>
            <person name="Daniel R."/>
            <person name="Duerre P."/>
        </authorList>
    </citation>
    <scope>NUCLEOTIDE SEQUENCE [LARGE SCALE GENOMIC DNA]</scope>
    <source>
        <strain evidence="20 21">DSM 605</strain>
    </source>
</reference>
<dbReference type="STRING" id="1121307.CLCY_1c01700"/>
<feature type="binding site" evidence="19">
    <location>
        <begin position="6"/>
        <end position="13"/>
    </location>
    <ligand>
        <name>GTP</name>
        <dbReference type="ChEBI" id="CHEBI:37565"/>
    </ligand>
</feature>
<dbReference type="PATRIC" id="fig|1121307.3.peg.531"/>
<evidence type="ECO:0000256" key="9">
    <source>
        <dbReference type="ARBA" id="ARBA00012523"/>
    </source>
</evidence>
<dbReference type="Pfam" id="PF02283">
    <property type="entry name" value="CobU"/>
    <property type="match status" value="1"/>
</dbReference>
<comment type="pathway">
    <text evidence="6">Cofactor biosynthesis; adenosylcobalamin biosynthesis; adenosylcobalamin from cob(II)yrinate a,c-diamide: step 5/7.</text>
</comment>
<feature type="binding site" evidence="19">
    <location>
        <begin position="30"/>
        <end position="32"/>
    </location>
    <ligand>
        <name>GTP</name>
        <dbReference type="ChEBI" id="CHEBI:37565"/>
    </ligand>
</feature>
<evidence type="ECO:0000313" key="21">
    <source>
        <dbReference type="Proteomes" id="UP000036756"/>
    </source>
</evidence>
<comment type="caution">
    <text evidence="20">The sequence shown here is derived from an EMBL/GenBank/DDBJ whole genome shotgun (WGS) entry which is preliminary data.</text>
</comment>
<comment type="pathway">
    <text evidence="5">Cofactor biosynthesis; adenosylcobalamin biosynthesis; adenosylcobalamin from cob(II)yrinate a,c-diamide: step 6/7.</text>
</comment>
<evidence type="ECO:0000313" key="20">
    <source>
        <dbReference type="EMBL" id="KMT20936.1"/>
    </source>
</evidence>
<evidence type="ECO:0000256" key="7">
    <source>
        <dbReference type="ARBA" id="ARBA00007490"/>
    </source>
</evidence>
<keyword evidence="20" id="KW-0548">Nucleotidyltransferase</keyword>
<dbReference type="PANTHER" id="PTHR34848:SF1">
    <property type="entry name" value="BIFUNCTIONAL ADENOSYLCOBALAMIN BIOSYNTHESIS PROTEIN COBU"/>
    <property type="match status" value="1"/>
</dbReference>
<comment type="similarity">
    <text evidence="7">Belongs to the CobU/CobP family.</text>
</comment>
<organism evidence="20 21">
    <name type="scientific">Clostridium cylindrosporum DSM 605</name>
    <dbReference type="NCBI Taxonomy" id="1121307"/>
    <lineage>
        <taxon>Bacteria</taxon>
        <taxon>Bacillati</taxon>
        <taxon>Bacillota</taxon>
        <taxon>Clostridia</taxon>
        <taxon>Eubacteriales</taxon>
        <taxon>Clostridiaceae</taxon>
        <taxon>Clostridium</taxon>
    </lineage>
</organism>
<feature type="binding site" evidence="19">
    <location>
        <position position="80"/>
    </location>
    <ligand>
        <name>GTP</name>
        <dbReference type="ChEBI" id="CHEBI:37565"/>
    </ligand>
</feature>
<comment type="function">
    <text evidence="4">Catalyzes ATP-dependent phosphorylation of adenosylcobinamide and addition of GMP to adenosylcobinamide phosphate.</text>
</comment>
<keyword evidence="21" id="KW-1185">Reference proteome</keyword>
<dbReference type="AlphaFoldDB" id="A0A0J8FZ96"/>
<keyword evidence="13" id="KW-0418">Kinase</keyword>
<proteinExistence type="inferred from homology"/>
<name>A0A0J8FZ96_CLOCY</name>
<dbReference type="GO" id="GO:0005525">
    <property type="term" value="F:GTP binding"/>
    <property type="evidence" value="ECO:0007669"/>
    <property type="project" value="UniProtKB-KW"/>
</dbReference>
<dbReference type="OrthoDB" id="9799422at2"/>
<comment type="catalytic activity">
    <reaction evidence="3">
        <text>adenosylcob(III)inamide + GTP = adenosylcob(III)inamide phosphate + GDP + H(+)</text>
        <dbReference type="Rhea" id="RHEA:15765"/>
        <dbReference type="ChEBI" id="CHEBI:2480"/>
        <dbReference type="ChEBI" id="CHEBI:15378"/>
        <dbReference type="ChEBI" id="CHEBI:37565"/>
        <dbReference type="ChEBI" id="CHEBI:58189"/>
        <dbReference type="ChEBI" id="CHEBI:58502"/>
        <dbReference type="EC" id="2.7.1.156"/>
    </reaction>
</comment>
<dbReference type="EMBL" id="LFVU01000028">
    <property type="protein sequence ID" value="KMT20936.1"/>
    <property type="molecule type" value="Genomic_DNA"/>
</dbReference>
<dbReference type="GO" id="GO:0043752">
    <property type="term" value="F:adenosylcobinamide kinase activity"/>
    <property type="evidence" value="ECO:0007669"/>
    <property type="project" value="UniProtKB-EC"/>
</dbReference>
<dbReference type="EC" id="2.7.1.156" evidence="8"/>
<dbReference type="PIRSF" id="PIRSF006135">
    <property type="entry name" value="CobU"/>
    <property type="match status" value="1"/>
</dbReference>
<evidence type="ECO:0000256" key="11">
    <source>
        <dbReference type="ARBA" id="ARBA00022679"/>
    </source>
</evidence>
<sequence length="178" mass="20272">MILVTGGARSGKSSFAEGLLKDFQRVLYIATSIPFDDEMKDRVIKHKKDRPNYWDTLEKHKEFDKDFSESIASYQGIILDCVTIMISNIILEICENNTSEEFKIAEEKVMNEVKKLTDIFKEFNGKVVLVTNEVGFGIVPESKLGRYFRDIAGKVNQFLATESESVYLVVSSIPMKIK</sequence>
<feature type="binding site" evidence="19">
    <location>
        <begin position="47"/>
        <end position="50"/>
    </location>
    <ligand>
        <name>GTP</name>
        <dbReference type="ChEBI" id="CHEBI:37565"/>
    </ligand>
</feature>
<dbReference type="Gene3D" id="3.40.50.300">
    <property type="entry name" value="P-loop containing nucleotide triphosphate hydrolases"/>
    <property type="match status" value="1"/>
</dbReference>
<dbReference type="GO" id="GO:0009236">
    <property type="term" value="P:cobalamin biosynthetic process"/>
    <property type="evidence" value="ECO:0007669"/>
    <property type="project" value="UniProtKB-UniPathway"/>
</dbReference>
<keyword evidence="10" id="KW-0169">Cobalamin biosynthesis</keyword>
<dbReference type="RefSeq" id="WP_048571334.1">
    <property type="nucleotide sequence ID" value="NZ_LFVU01000028.1"/>
</dbReference>
<evidence type="ECO:0000256" key="2">
    <source>
        <dbReference type="ARBA" id="ARBA00000711"/>
    </source>
</evidence>
<evidence type="ECO:0000256" key="4">
    <source>
        <dbReference type="ARBA" id="ARBA00003889"/>
    </source>
</evidence>
<comment type="catalytic activity">
    <reaction evidence="1">
        <text>adenosylcob(III)inamide + ATP = adenosylcob(III)inamide phosphate + ADP + H(+)</text>
        <dbReference type="Rhea" id="RHEA:15769"/>
        <dbReference type="ChEBI" id="CHEBI:2480"/>
        <dbReference type="ChEBI" id="CHEBI:15378"/>
        <dbReference type="ChEBI" id="CHEBI:30616"/>
        <dbReference type="ChEBI" id="CHEBI:58502"/>
        <dbReference type="ChEBI" id="CHEBI:456216"/>
        <dbReference type="EC" id="2.7.1.156"/>
    </reaction>
</comment>
<dbReference type="PANTHER" id="PTHR34848">
    <property type="match status" value="1"/>
</dbReference>
<dbReference type="GO" id="GO:0005524">
    <property type="term" value="F:ATP binding"/>
    <property type="evidence" value="ECO:0007669"/>
    <property type="project" value="UniProtKB-KW"/>
</dbReference>
<gene>
    <name evidence="20" type="primary">cobU</name>
    <name evidence="20" type="ORF">CLCY_1c01700</name>
</gene>
<dbReference type="GO" id="GO:0008820">
    <property type="term" value="F:cobinamide phosphate guanylyltransferase activity"/>
    <property type="evidence" value="ECO:0007669"/>
    <property type="project" value="UniProtKB-EC"/>
</dbReference>
<dbReference type="UniPathway" id="UPA00148">
    <property type="reaction ID" value="UER00236"/>
</dbReference>
<keyword evidence="11 20" id="KW-0808">Transferase</keyword>
<keyword evidence="15 19" id="KW-0342">GTP-binding</keyword>
<protein>
    <recommendedName>
        <fullName evidence="16">Adenosylcobinamide kinase</fullName>
        <ecNumber evidence="8">2.7.1.156</ecNumber>
        <ecNumber evidence="9">2.7.7.62</ecNumber>
    </recommendedName>
    <alternativeName>
        <fullName evidence="17">Adenosylcobinamide-phosphate guanylyltransferase</fullName>
    </alternativeName>
</protein>
<comment type="catalytic activity">
    <reaction evidence="2">
        <text>adenosylcob(III)inamide phosphate + GTP + H(+) = adenosylcob(III)inamide-GDP + diphosphate</text>
        <dbReference type="Rhea" id="RHEA:22712"/>
        <dbReference type="ChEBI" id="CHEBI:15378"/>
        <dbReference type="ChEBI" id="CHEBI:33019"/>
        <dbReference type="ChEBI" id="CHEBI:37565"/>
        <dbReference type="ChEBI" id="CHEBI:58502"/>
        <dbReference type="ChEBI" id="CHEBI:60487"/>
        <dbReference type="EC" id="2.7.7.62"/>
    </reaction>
</comment>
<dbReference type="Proteomes" id="UP000036756">
    <property type="component" value="Unassembled WGS sequence"/>
</dbReference>
<accession>A0A0J8FZ96</accession>
<keyword evidence="14" id="KW-0067">ATP-binding</keyword>
<evidence type="ECO:0000256" key="1">
    <source>
        <dbReference type="ARBA" id="ARBA00000312"/>
    </source>
</evidence>
<dbReference type="SUPFAM" id="SSF52540">
    <property type="entry name" value="P-loop containing nucleoside triphosphate hydrolases"/>
    <property type="match status" value="1"/>
</dbReference>
<keyword evidence="12 19" id="KW-0547">Nucleotide-binding</keyword>
<evidence type="ECO:0000256" key="5">
    <source>
        <dbReference type="ARBA" id="ARBA00004692"/>
    </source>
</evidence>
<evidence type="ECO:0000256" key="12">
    <source>
        <dbReference type="ARBA" id="ARBA00022741"/>
    </source>
</evidence>
<evidence type="ECO:0000256" key="19">
    <source>
        <dbReference type="PIRSR" id="PIRSR006135-2"/>
    </source>
</evidence>
<dbReference type="EC" id="2.7.7.62" evidence="9"/>
<evidence type="ECO:0000256" key="15">
    <source>
        <dbReference type="ARBA" id="ARBA00023134"/>
    </source>
</evidence>
<evidence type="ECO:0000256" key="16">
    <source>
        <dbReference type="ARBA" id="ARBA00029570"/>
    </source>
</evidence>
<feature type="active site" description="GMP-histidine intermediate" evidence="18">
    <location>
        <position position="46"/>
    </location>
</feature>
<dbReference type="NCBIfam" id="NF004469">
    <property type="entry name" value="PRK05800.1"/>
    <property type="match status" value="1"/>
</dbReference>